<proteinExistence type="predicted"/>
<dbReference type="Proteomes" id="UP000217696">
    <property type="component" value="Chromosome"/>
</dbReference>
<dbReference type="KEGG" id="asoc:CB4_00531"/>
<evidence type="ECO:0000313" key="2">
    <source>
        <dbReference type="Proteomes" id="UP000217696"/>
    </source>
</evidence>
<evidence type="ECO:0000313" key="1">
    <source>
        <dbReference type="EMBL" id="BAU26404.1"/>
    </source>
</evidence>
<name>A0A0U4NBJ9_9BACL</name>
<organism evidence="1 2">
    <name type="scientific">Aneurinibacillus soli</name>
    <dbReference type="NCBI Taxonomy" id="1500254"/>
    <lineage>
        <taxon>Bacteria</taxon>
        <taxon>Bacillati</taxon>
        <taxon>Bacillota</taxon>
        <taxon>Bacilli</taxon>
        <taxon>Bacillales</taxon>
        <taxon>Paenibacillaceae</taxon>
        <taxon>Aneurinibacillus group</taxon>
        <taxon>Aneurinibacillus</taxon>
    </lineage>
</organism>
<protein>
    <submittedName>
        <fullName evidence="1">Uncharacterized protein</fullName>
    </submittedName>
</protein>
<reference evidence="1 2" key="1">
    <citation type="submission" date="2015-12" db="EMBL/GenBank/DDBJ databases">
        <title>Genome sequence of Aneurinibacillus soli.</title>
        <authorList>
            <person name="Lee J.S."/>
            <person name="Lee K.C."/>
            <person name="Kim K.K."/>
            <person name="Lee B.W."/>
        </authorList>
    </citation>
    <scope>NUCLEOTIDE SEQUENCE [LARGE SCALE GENOMIC DNA]</scope>
    <source>
        <strain evidence="1 2">CB4</strain>
    </source>
</reference>
<gene>
    <name evidence="1" type="ORF">CB4_00531</name>
</gene>
<sequence>MITMGDKDMDVFAYYKEGITQYIWLQSVTAGRARIVEEEDVHSSLAELVAMLQKGSDALWPNGSFIAAVVEGAVRDAENWSIDGPQEMEYLDTG</sequence>
<accession>A0A0U4NBJ9</accession>
<keyword evidence="2" id="KW-1185">Reference proteome</keyword>
<dbReference type="RefSeq" id="WP_096463457.1">
    <property type="nucleotide sequence ID" value="NZ_AP017312.1"/>
</dbReference>
<dbReference type="EMBL" id="AP017312">
    <property type="protein sequence ID" value="BAU26404.1"/>
    <property type="molecule type" value="Genomic_DNA"/>
</dbReference>
<dbReference type="AlphaFoldDB" id="A0A0U4NBJ9"/>